<feature type="compositionally biased region" description="Polar residues" evidence="1">
    <location>
        <begin position="7"/>
        <end position="23"/>
    </location>
</feature>
<proteinExistence type="predicted"/>
<comment type="caution">
    <text evidence="2">The sequence shown here is derived from an EMBL/GenBank/DDBJ whole genome shotgun (WGS) entry which is preliminary data.</text>
</comment>
<organism evidence="2 3">
    <name type="scientific">Nostocoides jenkinsii Ben 74</name>
    <dbReference type="NCBI Taxonomy" id="1193518"/>
    <lineage>
        <taxon>Bacteria</taxon>
        <taxon>Bacillati</taxon>
        <taxon>Actinomycetota</taxon>
        <taxon>Actinomycetes</taxon>
        <taxon>Micrococcales</taxon>
        <taxon>Intrasporangiaceae</taxon>
        <taxon>Nostocoides</taxon>
    </lineage>
</organism>
<keyword evidence="3" id="KW-1185">Reference proteome</keyword>
<evidence type="ECO:0000313" key="2">
    <source>
        <dbReference type="EMBL" id="CCI51903.1"/>
    </source>
</evidence>
<dbReference type="AlphaFoldDB" id="A0A077MBA2"/>
<gene>
    <name evidence="2" type="ORF">BN13_130045</name>
</gene>
<reference evidence="2 3" key="1">
    <citation type="journal article" date="2013" name="ISME J.">
        <title>A metabolic model for members of the genus Tetrasphaera involved in enhanced biological phosphorus removal.</title>
        <authorList>
            <person name="Kristiansen R."/>
            <person name="Nguyen H.T.T."/>
            <person name="Saunders A.M."/>
            <person name="Nielsen J.L."/>
            <person name="Wimmer R."/>
            <person name="Le V.Q."/>
            <person name="McIlroy S.J."/>
            <person name="Petrovski S."/>
            <person name="Seviour R.J."/>
            <person name="Calteau A."/>
            <person name="Nielsen K.L."/>
            <person name="Nielsen P.H."/>
        </authorList>
    </citation>
    <scope>NUCLEOTIDE SEQUENCE [LARGE SCALE GENOMIC DNA]</scope>
    <source>
        <strain evidence="2 3">Ben 74</strain>
    </source>
</reference>
<dbReference type="Proteomes" id="UP000035720">
    <property type="component" value="Unassembled WGS sequence"/>
</dbReference>
<evidence type="ECO:0000313" key="3">
    <source>
        <dbReference type="Proteomes" id="UP000035720"/>
    </source>
</evidence>
<feature type="region of interest" description="Disordered" evidence="1">
    <location>
        <begin position="1"/>
        <end position="30"/>
    </location>
</feature>
<accession>A0A077MBA2</accession>
<name>A0A077MBA2_9MICO</name>
<dbReference type="EMBL" id="CAJC01000035">
    <property type="protein sequence ID" value="CCI51903.1"/>
    <property type="molecule type" value="Genomic_DNA"/>
</dbReference>
<evidence type="ECO:0000256" key="1">
    <source>
        <dbReference type="SAM" id="MobiDB-lite"/>
    </source>
</evidence>
<sequence length="99" mass="10720">MLPDMSEYQQIPVPQQPGSSTGSGPARRSDAAVCPWCSGTNFEPGFVEDTGQSAQGFARWIPGEMNKGLFGGAQRFGRERIDITGQRCIACGYLCLFAR</sequence>
<dbReference type="STRING" id="1193518.BN13_130045"/>
<protein>
    <submittedName>
        <fullName evidence="2">Uncharacterized protein</fullName>
    </submittedName>
</protein>